<dbReference type="RefSeq" id="WP_129180806.1">
    <property type="nucleotide sequence ID" value="NZ_JAGIOG010000001.1"/>
</dbReference>
<comment type="caution">
    <text evidence="1">The sequence shown here is derived from an EMBL/GenBank/DDBJ whole genome shotgun (WGS) entry which is preliminary data.</text>
</comment>
<sequence>MSDLRTLLHEAAPQPTAVSELVVERDLVRARRALRVRRARRTGIAGGLVAASTLAALAVVNPGSAPSTPSATVSTQPGDAGIELVAYTGAQPSGFELDKVPAGWAVRDSTPSLLTLAPEGTSAPATAGGPTSLVGTIAVSTQSDTGIPSGVRLDDVTVGGRPAVIAHMLGSGDTRTLFLEQAPGTYLTIQVWDGLGWDNARIAEFAASVHVTGDAKPTVG</sequence>
<dbReference type="EMBL" id="SDPP02000001">
    <property type="protein sequence ID" value="KAA1380390.1"/>
    <property type="molecule type" value="Genomic_DNA"/>
</dbReference>
<reference evidence="1" key="1">
    <citation type="submission" date="2019-09" db="EMBL/GenBank/DDBJ databases">
        <authorList>
            <person name="Li J."/>
        </authorList>
    </citation>
    <scope>NUCLEOTIDE SEQUENCE [LARGE SCALE GENOMIC DNA]</scope>
    <source>
        <strain evidence="1">NRBC 14897</strain>
    </source>
</reference>
<gene>
    <name evidence="1" type="ORF">ESP62_004185</name>
</gene>
<protein>
    <submittedName>
        <fullName evidence="1">Uncharacterized protein</fullName>
    </submittedName>
</protein>
<keyword evidence="2" id="KW-1185">Reference proteome</keyword>
<dbReference type="AlphaFoldDB" id="A0A641AQM0"/>
<organism evidence="1 2">
    <name type="scientific">Aeromicrobium fastidiosum</name>
    <dbReference type="NCBI Taxonomy" id="52699"/>
    <lineage>
        <taxon>Bacteria</taxon>
        <taxon>Bacillati</taxon>
        <taxon>Actinomycetota</taxon>
        <taxon>Actinomycetes</taxon>
        <taxon>Propionibacteriales</taxon>
        <taxon>Nocardioidaceae</taxon>
        <taxon>Aeromicrobium</taxon>
    </lineage>
</organism>
<evidence type="ECO:0000313" key="1">
    <source>
        <dbReference type="EMBL" id="KAA1380390.1"/>
    </source>
</evidence>
<evidence type="ECO:0000313" key="2">
    <source>
        <dbReference type="Proteomes" id="UP001515100"/>
    </source>
</evidence>
<name>A0A641AQM0_9ACTN</name>
<dbReference type="Proteomes" id="UP001515100">
    <property type="component" value="Unassembled WGS sequence"/>
</dbReference>
<proteinExistence type="predicted"/>
<dbReference type="OrthoDB" id="3787029at2"/>
<accession>A0A641AQM0</accession>